<keyword evidence="10" id="KW-1185">Reference proteome</keyword>
<dbReference type="PANTHER" id="PTHR30011:SF16">
    <property type="entry name" value="C2H2 FINGER DOMAIN TRANSCRIPTION FACTOR (EUROFUNG)-RELATED"/>
    <property type="match status" value="1"/>
</dbReference>
<evidence type="ECO:0000259" key="8">
    <source>
        <dbReference type="Pfam" id="PF00296"/>
    </source>
</evidence>
<evidence type="ECO:0000256" key="1">
    <source>
        <dbReference type="ARBA" id="ARBA00022630"/>
    </source>
</evidence>
<dbReference type="Gene3D" id="3.20.20.30">
    <property type="entry name" value="Luciferase-like domain"/>
    <property type="match status" value="1"/>
</dbReference>
<protein>
    <submittedName>
        <fullName evidence="9">LLM class flavin-dependent oxidoreductase</fullName>
    </submittedName>
</protein>
<comment type="similarity">
    <text evidence="5">Belongs to the NtaA/SnaA/DszA monooxygenase family.</text>
</comment>
<dbReference type="GO" id="GO:0016705">
    <property type="term" value="F:oxidoreductase activity, acting on paired donors, with incorporation or reduction of molecular oxygen"/>
    <property type="evidence" value="ECO:0007669"/>
    <property type="project" value="InterPro"/>
</dbReference>
<sequence>MSQKMMLLSATLSSGYGVQGQAWRAPENDTRNLTDVEVQVKLAQTAERGKFAFLFAPDFPGARGDMENQAPASTLDPIVTLSVLAHETTRVGFIATGSTTYNEPYNLARQFKALDVLSRGRMGWNAVTTSDPIAVANYGEQVRPRAERYERAHEMITIVQALWGSWGEDAWVGDVDTGQFLDMDQIQPINLGGKHIASRGPLVIPPSEQGQPVVASAGGGEYGLGLAGRYASVAVGSSTYDFATTRQEREMYRSAAHQAGRDADELKYFTGFMPIMGSTVEEAIRRRMQMDEHLAPQRVPMLGQMLGLSLDASRADQPLSGPQLESARANPADPRSSRALEIAYQGWTPREILAHGVIDYAPSPVGPPEAIADYLQDAFEAGIADGFWLQQATYAIADDFVDEVVPILQKRGLYHRDYQGSTLREHLGVPRQYGQDPRVS</sequence>
<dbReference type="NCBIfam" id="TIGR03860">
    <property type="entry name" value="FMN_nitrolo"/>
    <property type="match status" value="1"/>
</dbReference>
<dbReference type="InterPro" id="IPR051260">
    <property type="entry name" value="Diverse_substr_monoxygenases"/>
</dbReference>
<name>A0A4P6MV37_9MICO</name>
<dbReference type="Proteomes" id="UP000290408">
    <property type="component" value="Chromosome"/>
</dbReference>
<evidence type="ECO:0000256" key="5">
    <source>
        <dbReference type="ARBA" id="ARBA00033748"/>
    </source>
</evidence>
<keyword evidence="4" id="KW-0503">Monooxygenase</keyword>
<feature type="region of interest" description="Disordered" evidence="7">
    <location>
        <begin position="317"/>
        <end position="337"/>
    </location>
</feature>
<organism evidence="9 10">
    <name type="scientific">Janibacter limosus</name>
    <dbReference type="NCBI Taxonomy" id="53458"/>
    <lineage>
        <taxon>Bacteria</taxon>
        <taxon>Bacillati</taxon>
        <taxon>Actinomycetota</taxon>
        <taxon>Actinomycetes</taxon>
        <taxon>Micrococcales</taxon>
        <taxon>Intrasporangiaceae</taxon>
        <taxon>Janibacter</taxon>
    </lineage>
</organism>
<keyword evidence="1 6" id="KW-0285">Flavoprotein</keyword>
<feature type="binding site" evidence="6">
    <location>
        <position position="96"/>
    </location>
    <ligand>
        <name>FMN</name>
        <dbReference type="ChEBI" id="CHEBI:58210"/>
    </ligand>
</feature>
<evidence type="ECO:0000256" key="4">
    <source>
        <dbReference type="ARBA" id="ARBA00023033"/>
    </source>
</evidence>
<dbReference type="AlphaFoldDB" id="A0A4P6MV37"/>
<dbReference type="PANTHER" id="PTHR30011">
    <property type="entry name" value="ALKANESULFONATE MONOOXYGENASE-RELATED"/>
    <property type="match status" value="1"/>
</dbReference>
<evidence type="ECO:0000313" key="9">
    <source>
        <dbReference type="EMBL" id="QBF46859.1"/>
    </source>
</evidence>
<dbReference type="OrthoDB" id="3265338at2"/>
<evidence type="ECO:0000256" key="6">
    <source>
        <dbReference type="PIRSR" id="PIRSR000337-1"/>
    </source>
</evidence>
<dbReference type="SUPFAM" id="SSF51679">
    <property type="entry name" value="Bacterial luciferase-like"/>
    <property type="match status" value="1"/>
</dbReference>
<keyword evidence="3" id="KW-0560">Oxidoreductase</keyword>
<feature type="domain" description="Luciferase-like" evidence="8">
    <location>
        <begin position="34"/>
        <end position="383"/>
    </location>
</feature>
<dbReference type="Pfam" id="PF00296">
    <property type="entry name" value="Bac_luciferase"/>
    <property type="match status" value="1"/>
</dbReference>
<dbReference type="GO" id="GO:0004497">
    <property type="term" value="F:monooxygenase activity"/>
    <property type="evidence" value="ECO:0007669"/>
    <property type="project" value="UniProtKB-KW"/>
</dbReference>
<dbReference type="InterPro" id="IPR016215">
    <property type="entry name" value="NTA_MOA"/>
</dbReference>
<dbReference type="PIRSF" id="PIRSF000337">
    <property type="entry name" value="NTA_MOA"/>
    <property type="match status" value="1"/>
</dbReference>
<evidence type="ECO:0000256" key="7">
    <source>
        <dbReference type="SAM" id="MobiDB-lite"/>
    </source>
</evidence>
<accession>A0A4P6MV37</accession>
<reference evidence="9 10" key="1">
    <citation type="submission" date="2019-02" db="EMBL/GenBank/DDBJ databases">
        <title>Genomic data mining of an Antarctic deep-sea actinobacterium, Janibacterlimosus P3-3-X1.</title>
        <authorList>
            <person name="Liao L."/>
            <person name="Chen B."/>
        </authorList>
    </citation>
    <scope>NUCLEOTIDE SEQUENCE [LARGE SCALE GENOMIC DNA]</scope>
    <source>
        <strain evidence="9 10">P3-3-X1</strain>
    </source>
</reference>
<feature type="binding site" evidence="6">
    <location>
        <position position="58"/>
    </location>
    <ligand>
        <name>FMN</name>
        <dbReference type="ChEBI" id="CHEBI:58210"/>
    </ligand>
</feature>
<keyword evidence="2 6" id="KW-0288">FMN</keyword>
<evidence type="ECO:0000256" key="2">
    <source>
        <dbReference type="ARBA" id="ARBA00022643"/>
    </source>
</evidence>
<evidence type="ECO:0000313" key="10">
    <source>
        <dbReference type="Proteomes" id="UP000290408"/>
    </source>
</evidence>
<dbReference type="InterPro" id="IPR011251">
    <property type="entry name" value="Luciferase-like_dom"/>
</dbReference>
<dbReference type="RefSeq" id="WP_130630075.1">
    <property type="nucleotide sequence ID" value="NZ_CP036164.1"/>
</dbReference>
<gene>
    <name evidence="9" type="ORF">EXU32_11725</name>
</gene>
<evidence type="ECO:0000256" key="3">
    <source>
        <dbReference type="ARBA" id="ARBA00023002"/>
    </source>
</evidence>
<dbReference type="KEGG" id="jli:EXU32_11725"/>
<dbReference type="EMBL" id="CP036164">
    <property type="protein sequence ID" value="QBF46859.1"/>
    <property type="molecule type" value="Genomic_DNA"/>
</dbReference>
<proteinExistence type="inferred from homology"/>
<dbReference type="InterPro" id="IPR036661">
    <property type="entry name" value="Luciferase-like_sf"/>
</dbReference>
<feature type="binding site" evidence="6">
    <location>
        <position position="149"/>
    </location>
    <ligand>
        <name>FMN</name>
        <dbReference type="ChEBI" id="CHEBI:58210"/>
    </ligand>
</feature>